<feature type="domain" description="AMP-binding enzyme C-terminal" evidence="2">
    <location>
        <begin position="157"/>
        <end position="272"/>
    </location>
</feature>
<name>A0A485KSZ1_9STRA</name>
<reference evidence="3" key="2">
    <citation type="submission" date="2019-06" db="EMBL/GenBank/DDBJ databases">
        <title>Genomics analysis of Aphanomyces spp. identifies a new class of oomycete effector associated with host adaptation.</title>
        <authorList>
            <person name="Gaulin E."/>
        </authorList>
    </citation>
    <scope>NUCLEOTIDE SEQUENCE</scope>
    <source>
        <strain evidence="3">CBS 578.67</strain>
    </source>
</reference>
<dbReference type="Proteomes" id="UP000332933">
    <property type="component" value="Unassembled WGS sequence"/>
</dbReference>
<dbReference type="PANTHER" id="PTHR22754">
    <property type="entry name" value="DISCO-INTERACTING PROTEIN 2 DIP2 -RELATED"/>
    <property type="match status" value="1"/>
</dbReference>
<gene>
    <name evidence="4" type="primary">Aste57867_11405</name>
    <name evidence="3" type="ORF">As57867_011363</name>
    <name evidence="4" type="ORF">ASTE57867_11405</name>
</gene>
<evidence type="ECO:0000259" key="1">
    <source>
        <dbReference type="Pfam" id="PF00501"/>
    </source>
</evidence>
<dbReference type="SUPFAM" id="SSF56801">
    <property type="entry name" value="Acetyl-CoA synthetase-like"/>
    <property type="match status" value="1"/>
</dbReference>
<dbReference type="OrthoDB" id="69964at2759"/>
<evidence type="ECO:0000259" key="2">
    <source>
        <dbReference type="Pfam" id="PF23024"/>
    </source>
</evidence>
<protein>
    <submittedName>
        <fullName evidence="4">Aste57867_11405 protein</fullName>
    </submittedName>
</protein>
<dbReference type="AlphaFoldDB" id="A0A485KSZ1"/>
<dbReference type="EMBL" id="VJMH01005279">
    <property type="protein sequence ID" value="KAF0697952.1"/>
    <property type="molecule type" value="Genomic_DNA"/>
</dbReference>
<accession>A0A485KSZ1</accession>
<sequence>MCTTVAEPIRAETLHAFKQKFSPAGFDAKTIACGYGMAETTLSDSGNYTTIQTLEPTILKVQKKLLEKNIIVSCGTLAPTFEVVVVEPVACTVLNENEVGEVGIQSPSVAKGYWNRDQLNKEVFGAIIESRDGVWLRSGDMGFLSGGELFITGRLKDLIIIRGRNIYPQDIELSIELAHRQVRPGRVAAFSVETKFQEECIVVVAELQVDLKEDKVALKSIGRDISSAINLDHRLPCDAVVLVHPRSIPKTTSGNIQRKATKIKYEAGTLAVQIIHQESNTSKFASVVSDENLFFLSDKRGRSTIGASLDGCVEVVC</sequence>
<dbReference type="Gene3D" id="3.30.300.30">
    <property type="match status" value="1"/>
</dbReference>
<dbReference type="EMBL" id="CAADRA010005300">
    <property type="protein sequence ID" value="VFT88266.1"/>
    <property type="molecule type" value="Genomic_DNA"/>
</dbReference>
<dbReference type="InterPro" id="IPR000873">
    <property type="entry name" value="AMP-dep_synth/lig_dom"/>
</dbReference>
<dbReference type="PANTHER" id="PTHR22754:SF32">
    <property type="entry name" value="DISCO-INTERACTING PROTEIN 2"/>
    <property type="match status" value="1"/>
</dbReference>
<organism evidence="4 5">
    <name type="scientific">Aphanomyces stellatus</name>
    <dbReference type="NCBI Taxonomy" id="120398"/>
    <lineage>
        <taxon>Eukaryota</taxon>
        <taxon>Sar</taxon>
        <taxon>Stramenopiles</taxon>
        <taxon>Oomycota</taxon>
        <taxon>Saprolegniomycetes</taxon>
        <taxon>Saprolegniales</taxon>
        <taxon>Verrucalvaceae</taxon>
        <taxon>Aphanomyces</taxon>
    </lineage>
</organism>
<dbReference type="InterPro" id="IPR025110">
    <property type="entry name" value="AMP-bd_C"/>
</dbReference>
<dbReference type="InterPro" id="IPR045851">
    <property type="entry name" value="AMP-bd_C_sf"/>
</dbReference>
<keyword evidence="5" id="KW-1185">Reference proteome</keyword>
<dbReference type="InterPro" id="IPR042099">
    <property type="entry name" value="ANL_N_sf"/>
</dbReference>
<evidence type="ECO:0000313" key="4">
    <source>
        <dbReference type="EMBL" id="VFT88266.1"/>
    </source>
</evidence>
<feature type="domain" description="AMP-dependent synthetase/ligase" evidence="1">
    <location>
        <begin position="2"/>
        <end position="114"/>
    </location>
</feature>
<dbReference type="Gene3D" id="3.40.50.12780">
    <property type="entry name" value="N-terminal domain of ligase-like"/>
    <property type="match status" value="1"/>
</dbReference>
<evidence type="ECO:0000313" key="5">
    <source>
        <dbReference type="Proteomes" id="UP000332933"/>
    </source>
</evidence>
<evidence type="ECO:0000313" key="3">
    <source>
        <dbReference type="EMBL" id="KAF0697952.1"/>
    </source>
</evidence>
<dbReference type="Pfam" id="PF00501">
    <property type="entry name" value="AMP-binding"/>
    <property type="match status" value="1"/>
</dbReference>
<reference evidence="4 5" key="1">
    <citation type="submission" date="2019-03" db="EMBL/GenBank/DDBJ databases">
        <authorList>
            <person name="Gaulin E."/>
            <person name="Dumas B."/>
        </authorList>
    </citation>
    <scope>NUCLEOTIDE SEQUENCE [LARGE SCALE GENOMIC DNA]</scope>
    <source>
        <strain evidence="4">CBS 568.67</strain>
    </source>
</reference>
<proteinExistence type="predicted"/>
<dbReference type="Pfam" id="PF23024">
    <property type="entry name" value="AMP-dom_DIP2-like"/>
    <property type="match status" value="1"/>
</dbReference>